<feature type="transmembrane region" description="Helical" evidence="5">
    <location>
        <begin position="186"/>
        <end position="203"/>
    </location>
</feature>
<proteinExistence type="inferred from homology"/>
<dbReference type="PANTHER" id="PTHR43133:SF46">
    <property type="entry name" value="RNA POLYMERASE SIGMA-70 FACTOR ECF SUBFAMILY"/>
    <property type="match status" value="1"/>
</dbReference>
<dbReference type="OrthoDB" id="9807565at2"/>
<dbReference type="InterPro" id="IPR007627">
    <property type="entry name" value="RNA_pol_sigma70_r2"/>
</dbReference>
<dbReference type="GO" id="GO:0003677">
    <property type="term" value="F:DNA binding"/>
    <property type="evidence" value="ECO:0007669"/>
    <property type="project" value="InterPro"/>
</dbReference>
<evidence type="ECO:0000256" key="4">
    <source>
        <dbReference type="ARBA" id="ARBA00023163"/>
    </source>
</evidence>
<comment type="caution">
    <text evidence="8">The sequence shown here is derived from an EMBL/GenBank/DDBJ whole genome shotgun (WGS) entry which is preliminary data.</text>
</comment>
<keyword evidence="5" id="KW-0812">Transmembrane</keyword>
<dbReference type="InterPro" id="IPR039425">
    <property type="entry name" value="RNA_pol_sigma-70-like"/>
</dbReference>
<dbReference type="EMBL" id="SGXA01000001">
    <property type="protein sequence ID" value="RZS75939.1"/>
    <property type="molecule type" value="Genomic_DNA"/>
</dbReference>
<evidence type="ECO:0000259" key="6">
    <source>
        <dbReference type="Pfam" id="PF04542"/>
    </source>
</evidence>
<keyword evidence="9" id="KW-1185">Reference proteome</keyword>
<evidence type="ECO:0000256" key="3">
    <source>
        <dbReference type="ARBA" id="ARBA00023082"/>
    </source>
</evidence>
<dbReference type="Proteomes" id="UP000293874">
    <property type="component" value="Unassembled WGS sequence"/>
</dbReference>
<dbReference type="GO" id="GO:0006352">
    <property type="term" value="P:DNA-templated transcription initiation"/>
    <property type="evidence" value="ECO:0007669"/>
    <property type="project" value="InterPro"/>
</dbReference>
<dbReference type="SUPFAM" id="SSF88946">
    <property type="entry name" value="Sigma2 domain of RNA polymerase sigma factors"/>
    <property type="match status" value="1"/>
</dbReference>
<reference evidence="8 9" key="1">
    <citation type="submission" date="2019-02" db="EMBL/GenBank/DDBJ databases">
        <title>Genomic Encyclopedia of Type Strains, Phase IV (KMG-IV): sequencing the most valuable type-strain genomes for metagenomic binning, comparative biology and taxonomic classification.</title>
        <authorList>
            <person name="Goeker M."/>
        </authorList>
    </citation>
    <scope>NUCLEOTIDE SEQUENCE [LARGE SCALE GENOMIC DNA]</scope>
    <source>
        <strain evidence="8 9">DSM 18116</strain>
    </source>
</reference>
<accession>A0A4Q7N4L1</accession>
<evidence type="ECO:0000313" key="8">
    <source>
        <dbReference type="EMBL" id="RZS75939.1"/>
    </source>
</evidence>
<evidence type="ECO:0000259" key="7">
    <source>
        <dbReference type="Pfam" id="PF08281"/>
    </source>
</evidence>
<dbReference type="AlphaFoldDB" id="A0A4Q7N4L1"/>
<feature type="domain" description="RNA polymerase sigma factor 70 region 4 type 2" evidence="7">
    <location>
        <begin position="132"/>
        <end position="180"/>
    </location>
</feature>
<sequence length="230" mass="27095">MTISMQYKPVPGLLQEYPCEDVPEQFFHFQFTSIVDDWTPHLQYTAWQITRNQQVAEDIVQEAFLALWEQRAKIIPENPVGWLIRVVANLSARHLRHKNVKLRIYKALSEEKNIASFEVEEYITGKEKHILLKNIFNQLPARQQLVLHLSKEKGWKRAEIAACLQLSPNTVRMHLHRAMQYMKENFTCIAIFLLFFICNIIFFRKSSTNETVRELFMKTHLSSLTPPPIQ</sequence>
<feature type="domain" description="RNA polymerase sigma-70 region 2" evidence="6">
    <location>
        <begin position="35"/>
        <end position="98"/>
    </location>
</feature>
<dbReference type="RefSeq" id="WP_130540271.1">
    <property type="nucleotide sequence ID" value="NZ_CP042431.1"/>
</dbReference>
<dbReference type="PANTHER" id="PTHR43133">
    <property type="entry name" value="RNA POLYMERASE ECF-TYPE SIGMA FACTO"/>
    <property type="match status" value="1"/>
</dbReference>
<name>A0A4Q7N4L1_9BACT</name>
<evidence type="ECO:0000313" key="9">
    <source>
        <dbReference type="Proteomes" id="UP000293874"/>
    </source>
</evidence>
<dbReference type="Gene3D" id="1.10.1740.10">
    <property type="match status" value="1"/>
</dbReference>
<organism evidence="8 9">
    <name type="scientific">Pseudobacter ginsenosidimutans</name>
    <dbReference type="NCBI Taxonomy" id="661488"/>
    <lineage>
        <taxon>Bacteria</taxon>
        <taxon>Pseudomonadati</taxon>
        <taxon>Bacteroidota</taxon>
        <taxon>Chitinophagia</taxon>
        <taxon>Chitinophagales</taxon>
        <taxon>Chitinophagaceae</taxon>
        <taxon>Pseudobacter</taxon>
    </lineage>
</organism>
<keyword evidence="5" id="KW-0472">Membrane</keyword>
<dbReference type="NCBIfam" id="TIGR02937">
    <property type="entry name" value="sigma70-ECF"/>
    <property type="match status" value="1"/>
</dbReference>
<evidence type="ECO:0000256" key="5">
    <source>
        <dbReference type="SAM" id="Phobius"/>
    </source>
</evidence>
<dbReference type="InterPro" id="IPR036388">
    <property type="entry name" value="WH-like_DNA-bd_sf"/>
</dbReference>
<dbReference type="SUPFAM" id="SSF88659">
    <property type="entry name" value="Sigma3 and sigma4 domains of RNA polymerase sigma factors"/>
    <property type="match status" value="1"/>
</dbReference>
<dbReference type="InterPro" id="IPR013324">
    <property type="entry name" value="RNA_pol_sigma_r3/r4-like"/>
</dbReference>
<dbReference type="CDD" id="cd06171">
    <property type="entry name" value="Sigma70_r4"/>
    <property type="match status" value="1"/>
</dbReference>
<evidence type="ECO:0000256" key="2">
    <source>
        <dbReference type="ARBA" id="ARBA00023015"/>
    </source>
</evidence>
<keyword evidence="3" id="KW-0731">Sigma factor</keyword>
<dbReference type="InterPro" id="IPR013249">
    <property type="entry name" value="RNA_pol_sigma70_r4_t2"/>
</dbReference>
<dbReference type="InterPro" id="IPR014284">
    <property type="entry name" value="RNA_pol_sigma-70_dom"/>
</dbReference>
<comment type="similarity">
    <text evidence="1">Belongs to the sigma-70 factor family. ECF subfamily.</text>
</comment>
<keyword evidence="2" id="KW-0805">Transcription regulation</keyword>
<keyword evidence="4" id="KW-0804">Transcription</keyword>
<keyword evidence="5" id="KW-1133">Transmembrane helix</keyword>
<dbReference type="Pfam" id="PF04542">
    <property type="entry name" value="Sigma70_r2"/>
    <property type="match status" value="1"/>
</dbReference>
<evidence type="ECO:0000256" key="1">
    <source>
        <dbReference type="ARBA" id="ARBA00010641"/>
    </source>
</evidence>
<dbReference type="GO" id="GO:0016987">
    <property type="term" value="F:sigma factor activity"/>
    <property type="evidence" value="ECO:0007669"/>
    <property type="project" value="UniProtKB-KW"/>
</dbReference>
<gene>
    <name evidence="8" type="ORF">EV199_1815</name>
</gene>
<dbReference type="Pfam" id="PF08281">
    <property type="entry name" value="Sigma70_r4_2"/>
    <property type="match status" value="1"/>
</dbReference>
<protein>
    <submittedName>
        <fullName evidence="8">RNA polymerase sigma factor (Sigma-70 family)</fullName>
    </submittedName>
</protein>
<dbReference type="Gene3D" id="1.10.10.10">
    <property type="entry name" value="Winged helix-like DNA-binding domain superfamily/Winged helix DNA-binding domain"/>
    <property type="match status" value="1"/>
</dbReference>
<dbReference type="InterPro" id="IPR013325">
    <property type="entry name" value="RNA_pol_sigma_r2"/>
</dbReference>